<feature type="compositionally biased region" description="Basic and acidic residues" evidence="1">
    <location>
        <begin position="17"/>
        <end position="28"/>
    </location>
</feature>
<name>A0A645CDQ2_9ZZZZ</name>
<organism evidence="2">
    <name type="scientific">bioreactor metagenome</name>
    <dbReference type="NCBI Taxonomy" id="1076179"/>
    <lineage>
        <taxon>unclassified sequences</taxon>
        <taxon>metagenomes</taxon>
        <taxon>ecological metagenomes</taxon>
    </lineage>
</organism>
<comment type="caution">
    <text evidence="2">The sequence shown here is derived from an EMBL/GenBank/DDBJ whole genome shotgun (WGS) entry which is preliminary data.</text>
</comment>
<feature type="region of interest" description="Disordered" evidence="1">
    <location>
        <begin position="1"/>
        <end position="35"/>
    </location>
</feature>
<dbReference type="AlphaFoldDB" id="A0A645CDQ2"/>
<gene>
    <name evidence="2" type="ORF">SDC9_122032</name>
</gene>
<sequence length="299" mass="34293">MHGELRKAHHRIGQAVDVHRRSAPKAREQGGAAQRPQHVLRLRLRHRRKPALNVAQQFHQHATKAHGDERPELHVVDHPQCQFHTFRRHALHQHAFDVGIGSVPPCRRLHLFKRCLERCGITDVQPHHAHLRLVRDVGRLDLDRHGIADACCRTLGRSDVLHQCIQRHGNARCRQQLLGQALGQHLLGTGQQWPNHGVVYRDHRIRRAHVSLRSMQIALERGKAMVGREERHQPLVALGRDHARAFLPGAHPDDADRLVITPGDLAEHGHAALRLWRCQKDHRHDERGNARIIQKRLDA</sequence>
<dbReference type="EMBL" id="VSSQ01026366">
    <property type="protein sequence ID" value="MPM75041.1"/>
    <property type="molecule type" value="Genomic_DNA"/>
</dbReference>
<evidence type="ECO:0000256" key="1">
    <source>
        <dbReference type="SAM" id="MobiDB-lite"/>
    </source>
</evidence>
<accession>A0A645CDQ2</accession>
<evidence type="ECO:0000313" key="2">
    <source>
        <dbReference type="EMBL" id="MPM75041.1"/>
    </source>
</evidence>
<reference evidence="2" key="1">
    <citation type="submission" date="2019-08" db="EMBL/GenBank/DDBJ databases">
        <authorList>
            <person name="Kucharzyk K."/>
            <person name="Murdoch R.W."/>
            <person name="Higgins S."/>
            <person name="Loffler F."/>
        </authorList>
    </citation>
    <scope>NUCLEOTIDE SEQUENCE</scope>
</reference>
<protein>
    <submittedName>
        <fullName evidence="2">Uncharacterized protein</fullName>
    </submittedName>
</protein>
<proteinExistence type="predicted"/>